<dbReference type="InterPro" id="IPR012132">
    <property type="entry name" value="GMC_OxRdtase"/>
</dbReference>
<keyword evidence="4 5" id="KW-0274">FAD</keyword>
<evidence type="ECO:0000256" key="6">
    <source>
        <dbReference type="SAM" id="MobiDB-lite"/>
    </source>
</evidence>
<dbReference type="SUPFAM" id="SSF54373">
    <property type="entry name" value="FAD-linked reductases, C-terminal domain"/>
    <property type="match status" value="2"/>
</dbReference>
<dbReference type="GO" id="GO:0016614">
    <property type="term" value="F:oxidoreductase activity, acting on CH-OH group of donors"/>
    <property type="evidence" value="ECO:0007669"/>
    <property type="project" value="InterPro"/>
</dbReference>
<dbReference type="EMBL" id="VSWD01000007">
    <property type="protein sequence ID" value="KAK3098155.1"/>
    <property type="molecule type" value="Genomic_DNA"/>
</dbReference>
<evidence type="ECO:0000259" key="7">
    <source>
        <dbReference type="PROSITE" id="PS00623"/>
    </source>
</evidence>
<dbReference type="GO" id="GO:0050660">
    <property type="term" value="F:flavin adenine dinucleotide binding"/>
    <property type="evidence" value="ECO:0007669"/>
    <property type="project" value="InterPro"/>
</dbReference>
<dbReference type="Pfam" id="PF00732">
    <property type="entry name" value="GMC_oxred_N"/>
    <property type="match status" value="2"/>
</dbReference>
<comment type="cofactor">
    <cofactor evidence="1">
        <name>FAD</name>
        <dbReference type="ChEBI" id="CHEBI:57692"/>
    </cofactor>
</comment>
<evidence type="ECO:0000256" key="2">
    <source>
        <dbReference type="ARBA" id="ARBA00010790"/>
    </source>
</evidence>
<feature type="domain" description="Glucose-methanol-choline oxidoreductase N-terminal" evidence="8">
    <location>
        <begin position="862"/>
        <end position="876"/>
    </location>
</feature>
<dbReference type="InterPro" id="IPR007867">
    <property type="entry name" value="GMC_OxRtase_C"/>
</dbReference>
<evidence type="ECO:0000256" key="4">
    <source>
        <dbReference type="ARBA" id="ARBA00022827"/>
    </source>
</evidence>
<feature type="domain" description="Glucose-methanol-choline oxidoreductase N-terminal" evidence="8">
    <location>
        <begin position="329"/>
        <end position="343"/>
    </location>
</feature>
<name>A0AA88Y9Z8_PINIB</name>
<comment type="similarity">
    <text evidence="2 5">Belongs to the GMC oxidoreductase family.</text>
</comment>
<evidence type="ECO:0000259" key="8">
    <source>
        <dbReference type="PROSITE" id="PS00624"/>
    </source>
</evidence>
<feature type="domain" description="Glucose-methanol-choline oxidoreductase N-terminal" evidence="7">
    <location>
        <begin position="689"/>
        <end position="712"/>
    </location>
</feature>
<dbReference type="Pfam" id="PF05199">
    <property type="entry name" value="GMC_oxred_C"/>
    <property type="match status" value="2"/>
</dbReference>
<dbReference type="InterPro" id="IPR036188">
    <property type="entry name" value="FAD/NAD-bd_sf"/>
</dbReference>
<reference evidence="9" key="1">
    <citation type="submission" date="2019-08" db="EMBL/GenBank/DDBJ databases">
        <title>The improved chromosome-level genome for the pearl oyster Pinctada fucata martensii using PacBio sequencing and Hi-C.</title>
        <authorList>
            <person name="Zheng Z."/>
        </authorList>
    </citation>
    <scope>NUCLEOTIDE SEQUENCE</scope>
    <source>
        <strain evidence="9">ZZ-2019</strain>
        <tissue evidence="9">Adductor muscle</tissue>
    </source>
</reference>
<dbReference type="InterPro" id="IPR000172">
    <property type="entry name" value="GMC_OxRdtase_N"/>
</dbReference>
<evidence type="ECO:0000313" key="10">
    <source>
        <dbReference type="Proteomes" id="UP001186944"/>
    </source>
</evidence>
<dbReference type="Proteomes" id="UP001186944">
    <property type="component" value="Unassembled WGS sequence"/>
</dbReference>
<accession>A0AA88Y9Z8</accession>
<dbReference type="PROSITE" id="PS00623">
    <property type="entry name" value="GMC_OXRED_1"/>
    <property type="match status" value="2"/>
</dbReference>
<comment type="caution">
    <text evidence="9">The sequence shown here is derived from an EMBL/GenBank/DDBJ whole genome shotgun (WGS) entry which is preliminary data.</text>
</comment>
<keyword evidence="3 5" id="KW-0285">Flavoprotein</keyword>
<dbReference type="Gene3D" id="3.30.560.10">
    <property type="entry name" value="Glucose Oxidase, domain 3"/>
    <property type="match status" value="2"/>
</dbReference>
<evidence type="ECO:0000256" key="5">
    <source>
        <dbReference type="RuleBase" id="RU003968"/>
    </source>
</evidence>
<gene>
    <name evidence="9" type="ORF">FSP39_016702</name>
</gene>
<dbReference type="SUPFAM" id="SSF51905">
    <property type="entry name" value="FAD/NAD(P)-binding domain"/>
    <property type="match status" value="2"/>
</dbReference>
<proteinExistence type="inferred from homology"/>
<sequence length="1182" mass="132364">MVSEELRAQELFTDGRTDRRTDGRTPDDGVSHKLDWSETKKLLHVVLSGTCGLFSWLFYKWVTKPRPVKTLNASYDYIVVGAGSSGAVLASRLSEDSSSTVLMIEAGGSEEGNFAIKVPLMPFMLQKSNVDWGFVTEPQKHACKGYKENKSFWPRGRVLGGSSCLNYMVYVRGSRHDFDDWAANGCEGWSYKDVLPYFIKSENIQIPELRNSDYRGKDGPLHVSKGYVTPLVDIYGEAMEELGYKTVDSNGEDIFGYCKMQLTTQNGTRCSTAKAFLRPAMSRRNLHVTINTVVTKVIIENKKAVGVEVIKNGKRQGIRCNKEVILSAGSVGSPHILMLSGVGPKEHLREHGIQVHADLPVGQNLQDHIFIPMSFFPNKHLSVSKSDAGSLKSLFSWLIWGTGCMSFSGLEATAYVNTKMNSKNKYPDMQLHFFSVTPPKGNFEEASVRTNMAEEIAEVLANTDRVNKERFTIFPTLIHPKSRGFVKLRSSDPLEHPIIDPNYLSEKEDIDTLIRGIRLILKIADTSVFKRYGVDSSHPNLRIPAFEEFKYNTDEFWEDYARKAMMTVYHPTSTCAMGGEKDQNAVVDPSLRVRGIENLRVADCSVMRTITSVGAGSSGSVLANRLSEDPSNSVLVVEAGDSGECSLSMAIPFLRFNLLKSKYDWEFYTEKQKHSCKGLREQRSYWPRGRVLGGTSCLNGMVYVRGSRHDYDDWAANGCEGWSYKDVLPYFIKSENIQVPELRNSDYHGKEGPLHVSPVYNYPLLDIYGEAFEELGYKSVDTNGEDMIGYSKAQLTTENGYRCSTAKAFLLPAISRSNLHVSINTTVTKVIIENKKAVGIEVIKDGKRLVVKCNKEVILSAGSIGSPHILMLSGVGPQEHLTEHGIQVHADLPVGQNLQDHLFTPITFFPNKSLSITVAKAFSPKSILNWLFRGKGFLSNGAIDGSFFVKTNEKAQYKYPDTQLHFFSITTPKFAFKDTLDKMNICDEFAEVLVSDKMPAERFSIFSILLHPKSRGAIRLRTSDPTDSPIIDPDYLSEQEDVDMMVKGIKFSLQVARTSVFKRHGIDDTHPDLHISALKKYNYGTDEYWEEYVRHMSFTVYHPTSTCAMGSENDKDAVVDPFLRVKGIDNLRVADCSVMRTITSGNTNAPAIMIGEKAADIILQRDSVKDIKERIRNILDKL</sequence>
<evidence type="ECO:0000256" key="1">
    <source>
        <dbReference type="ARBA" id="ARBA00001974"/>
    </source>
</evidence>
<protein>
    <recommendedName>
        <fullName evidence="7 8">Glucose-methanol-choline oxidoreductase N-terminal domain-containing protein</fullName>
    </recommendedName>
</protein>
<feature type="region of interest" description="Disordered" evidence="6">
    <location>
        <begin position="12"/>
        <end position="31"/>
    </location>
</feature>
<dbReference type="Gene3D" id="3.50.50.60">
    <property type="entry name" value="FAD/NAD(P)-binding domain"/>
    <property type="match status" value="2"/>
</dbReference>
<dbReference type="PANTHER" id="PTHR11552">
    <property type="entry name" value="GLUCOSE-METHANOL-CHOLINE GMC OXIDOREDUCTASE"/>
    <property type="match status" value="1"/>
</dbReference>
<evidence type="ECO:0000313" key="9">
    <source>
        <dbReference type="EMBL" id="KAK3098155.1"/>
    </source>
</evidence>
<evidence type="ECO:0000256" key="3">
    <source>
        <dbReference type="ARBA" id="ARBA00022630"/>
    </source>
</evidence>
<organism evidence="9 10">
    <name type="scientific">Pinctada imbricata</name>
    <name type="common">Atlantic pearl-oyster</name>
    <name type="synonym">Pinctada martensii</name>
    <dbReference type="NCBI Taxonomy" id="66713"/>
    <lineage>
        <taxon>Eukaryota</taxon>
        <taxon>Metazoa</taxon>
        <taxon>Spiralia</taxon>
        <taxon>Lophotrochozoa</taxon>
        <taxon>Mollusca</taxon>
        <taxon>Bivalvia</taxon>
        <taxon>Autobranchia</taxon>
        <taxon>Pteriomorphia</taxon>
        <taxon>Pterioida</taxon>
        <taxon>Pterioidea</taxon>
        <taxon>Pteriidae</taxon>
        <taxon>Pinctada</taxon>
    </lineage>
</organism>
<dbReference type="PANTHER" id="PTHR11552:SF147">
    <property type="entry name" value="CHOLINE DEHYDROGENASE, MITOCHONDRIAL"/>
    <property type="match status" value="1"/>
</dbReference>
<keyword evidence="10" id="KW-1185">Reference proteome</keyword>
<dbReference type="AlphaFoldDB" id="A0AA88Y9Z8"/>
<feature type="domain" description="Glucose-methanol-choline oxidoreductase N-terminal" evidence="7">
    <location>
        <begin position="156"/>
        <end position="179"/>
    </location>
</feature>
<dbReference type="PROSITE" id="PS00624">
    <property type="entry name" value="GMC_OXRED_2"/>
    <property type="match status" value="2"/>
</dbReference>